<dbReference type="CDD" id="cd09372">
    <property type="entry name" value="LIM2_FBLP-1"/>
    <property type="match status" value="1"/>
</dbReference>
<reference evidence="9" key="2">
    <citation type="submission" date="2025-08" db="UniProtKB">
        <authorList>
            <consortium name="Ensembl"/>
        </authorList>
    </citation>
    <scope>IDENTIFICATION</scope>
</reference>
<feature type="domain" description="LIM zinc-binding" evidence="8">
    <location>
        <begin position="273"/>
        <end position="334"/>
    </location>
</feature>
<dbReference type="GO" id="GO:0001725">
    <property type="term" value="C:stress fiber"/>
    <property type="evidence" value="ECO:0007669"/>
    <property type="project" value="TreeGrafter"/>
</dbReference>
<dbReference type="GO" id="GO:0005925">
    <property type="term" value="C:focal adhesion"/>
    <property type="evidence" value="ECO:0007669"/>
    <property type="project" value="TreeGrafter"/>
</dbReference>
<evidence type="ECO:0000259" key="8">
    <source>
        <dbReference type="PROSITE" id="PS50023"/>
    </source>
</evidence>
<keyword evidence="3 5" id="KW-0862">Zinc</keyword>
<feature type="region of interest" description="Disordered" evidence="6">
    <location>
        <begin position="1"/>
        <end position="74"/>
    </location>
</feature>
<dbReference type="GO" id="GO:0098609">
    <property type="term" value="P:cell-cell adhesion"/>
    <property type="evidence" value="ECO:0007669"/>
    <property type="project" value="TreeGrafter"/>
</dbReference>
<evidence type="ECO:0000256" key="3">
    <source>
        <dbReference type="ARBA" id="ARBA00022833"/>
    </source>
</evidence>
<feature type="compositionally biased region" description="Basic and acidic residues" evidence="6">
    <location>
        <begin position="21"/>
        <end position="31"/>
    </location>
</feature>
<feature type="compositionally biased region" description="Basic and acidic residues" evidence="6">
    <location>
        <begin position="1"/>
        <end position="10"/>
    </location>
</feature>
<dbReference type="SUPFAM" id="SSF57716">
    <property type="entry name" value="Glucocorticoid receptor-like (DNA-binding domain)"/>
    <property type="match status" value="2"/>
</dbReference>
<dbReference type="PROSITE" id="PS50023">
    <property type="entry name" value="LIM_DOMAIN_2"/>
    <property type="match status" value="2"/>
</dbReference>
<evidence type="ECO:0000256" key="1">
    <source>
        <dbReference type="ARBA" id="ARBA00022723"/>
    </source>
</evidence>
<dbReference type="FunFam" id="2.10.110.10:FF:000097">
    <property type="entry name" value="Filamin-binding LIM protein 1"/>
    <property type="match status" value="1"/>
</dbReference>
<dbReference type="Pfam" id="PF00412">
    <property type="entry name" value="LIM"/>
    <property type="match status" value="2"/>
</dbReference>
<keyword evidence="7" id="KW-1133">Transmembrane helix</keyword>
<feature type="domain" description="LIM zinc-binding" evidence="8">
    <location>
        <begin position="335"/>
        <end position="393"/>
    </location>
</feature>
<sequence>MLPGKAEKRMASSVFITLVPPRREAATKDRPQTGLSPPVPEGTHRPQASPLQPRALPNGGEGRPWGPAREDDAGAEDPAVTLCKRMRVQAEGEDGTCFWGGVFLGGRSSNPQSSPGLDPAAGEGLCLLSVAGPLSALFVSSCPAGVCFWGWSAERCGRASGCPCNGGQGWDGSWHRPPNVPCLAFPAESCPRSPPVPVPSSSPILILSEVPQPLSAEALAPALQQLDLAAPATLQAPSAFPAELRPPKFRQEQADKPPWQDANGHLERDGSRDICAFCHKAVGPREPTVEAMRKQYHADCFTCRTCQQRLAGQRYYQRDGRPTCDACYQATLEKCAKCQGLITERIVRAMGKGFHPSCFACTACGRAIGAESFAVDEQDEVYCVADFYRKYAPVCGACKLPIIPSEDQDTYKIECLGRSFHESCYRCEVRPRGTEGGQNTSGAVLVPPQSTRGWCWTRGGFGEKAGRNGAASCMRCSAGLSCGLCTPLLLRRAVGHPCRRSRRRMGATPWASTSSASPATSAGGTSRPAKKTPLVPRWTRRERRDQRFISTMCRDPVPQPSSQPLIANRKSPGRAAVVGELRFPLLFFLKKKKKKLLRPVWFPWCFSFFLNFLGVSFKHLSLG</sequence>
<evidence type="ECO:0000313" key="10">
    <source>
        <dbReference type="Proteomes" id="UP000694400"/>
    </source>
</evidence>
<feature type="compositionally biased region" description="Low complexity" evidence="6">
    <location>
        <begin position="506"/>
        <end position="526"/>
    </location>
</feature>
<keyword evidence="7" id="KW-0812">Transmembrane</keyword>
<organism evidence="9 10">
    <name type="scientific">Anas platyrhynchos</name>
    <name type="common">Mallard</name>
    <name type="synonym">Anas boschas</name>
    <dbReference type="NCBI Taxonomy" id="8839"/>
    <lineage>
        <taxon>Eukaryota</taxon>
        <taxon>Metazoa</taxon>
        <taxon>Chordata</taxon>
        <taxon>Craniata</taxon>
        <taxon>Vertebrata</taxon>
        <taxon>Euteleostomi</taxon>
        <taxon>Archelosauria</taxon>
        <taxon>Archosauria</taxon>
        <taxon>Dinosauria</taxon>
        <taxon>Saurischia</taxon>
        <taxon>Theropoda</taxon>
        <taxon>Coelurosauria</taxon>
        <taxon>Aves</taxon>
        <taxon>Neognathae</taxon>
        <taxon>Galloanserae</taxon>
        <taxon>Anseriformes</taxon>
        <taxon>Anatidae</taxon>
        <taxon>Anatinae</taxon>
        <taxon>Anas</taxon>
    </lineage>
</organism>
<evidence type="ECO:0000256" key="2">
    <source>
        <dbReference type="ARBA" id="ARBA00022737"/>
    </source>
</evidence>
<dbReference type="Ensembl" id="ENSAPLT00020025260.1">
    <property type="protein sequence ID" value="ENSAPLP00020023397.1"/>
    <property type="gene ID" value="ENSAPLG00020016268.1"/>
</dbReference>
<evidence type="ECO:0000256" key="4">
    <source>
        <dbReference type="ARBA" id="ARBA00023038"/>
    </source>
</evidence>
<keyword evidence="2" id="KW-0677">Repeat</keyword>
<reference evidence="9" key="1">
    <citation type="submission" date="2019-08" db="EMBL/GenBank/DDBJ databases">
        <title>Three high-quality genomes provides insights into domestication of ducks.</title>
        <authorList>
            <person name="Hou Z.C."/>
            <person name="Zhu F."/>
            <person name="Yin Z.T."/>
            <person name="Zhang F."/>
        </authorList>
    </citation>
    <scope>NUCLEOTIDE SEQUENCE [LARGE SCALE GENOMIC DNA]</scope>
</reference>
<accession>A0A8B9TP42</accession>
<reference evidence="9" key="3">
    <citation type="submission" date="2025-09" db="UniProtKB">
        <authorList>
            <consortium name="Ensembl"/>
        </authorList>
    </citation>
    <scope>IDENTIFICATION</scope>
</reference>
<dbReference type="GO" id="GO:0046872">
    <property type="term" value="F:metal ion binding"/>
    <property type="evidence" value="ECO:0007669"/>
    <property type="project" value="UniProtKB-KW"/>
</dbReference>
<dbReference type="PANTHER" id="PTHR24207">
    <property type="entry name" value="ZYX102 PROTEIN"/>
    <property type="match status" value="1"/>
</dbReference>
<dbReference type="AlphaFoldDB" id="A0A8B9TP42"/>
<dbReference type="SMART" id="SM00132">
    <property type="entry name" value="LIM"/>
    <property type="match status" value="3"/>
</dbReference>
<evidence type="ECO:0000313" key="9">
    <source>
        <dbReference type="Ensembl" id="ENSAPLP00020023397.1"/>
    </source>
</evidence>
<feature type="region of interest" description="Disordered" evidence="6">
    <location>
        <begin position="501"/>
        <end position="533"/>
    </location>
</feature>
<feature type="transmembrane region" description="Helical" evidence="7">
    <location>
        <begin position="600"/>
        <end position="617"/>
    </location>
</feature>
<name>A0A8B9TP42_ANAPL</name>
<dbReference type="Proteomes" id="UP000694400">
    <property type="component" value="Chromosome 21"/>
</dbReference>
<keyword evidence="1 5" id="KW-0479">Metal-binding</keyword>
<dbReference type="InterPro" id="IPR001781">
    <property type="entry name" value="Znf_LIM"/>
</dbReference>
<keyword evidence="7" id="KW-0472">Membrane</keyword>
<dbReference type="PROSITE" id="PS00478">
    <property type="entry name" value="LIM_DOMAIN_1"/>
    <property type="match status" value="2"/>
</dbReference>
<evidence type="ECO:0000256" key="7">
    <source>
        <dbReference type="SAM" id="Phobius"/>
    </source>
</evidence>
<dbReference type="GO" id="GO:0031005">
    <property type="term" value="F:filamin binding"/>
    <property type="evidence" value="ECO:0007669"/>
    <property type="project" value="TreeGrafter"/>
</dbReference>
<dbReference type="Gene3D" id="2.10.110.10">
    <property type="entry name" value="Cysteine Rich Protein"/>
    <property type="match status" value="3"/>
</dbReference>
<protein>
    <recommendedName>
        <fullName evidence="8">LIM zinc-binding domain-containing protein</fullName>
    </recommendedName>
</protein>
<evidence type="ECO:0000256" key="6">
    <source>
        <dbReference type="SAM" id="MobiDB-lite"/>
    </source>
</evidence>
<dbReference type="PANTHER" id="PTHR24207:SF1">
    <property type="entry name" value="FILAMIN-BINDING LIM PROTEIN 1"/>
    <property type="match status" value="1"/>
</dbReference>
<proteinExistence type="predicted"/>
<evidence type="ECO:0000256" key="5">
    <source>
        <dbReference type="PROSITE-ProRule" id="PRU00125"/>
    </source>
</evidence>
<keyword evidence="4 5" id="KW-0440">LIM domain</keyword>